<feature type="transmembrane region" description="Helical" evidence="1">
    <location>
        <begin position="145"/>
        <end position="165"/>
    </location>
</feature>
<feature type="transmembrane region" description="Helical" evidence="1">
    <location>
        <begin position="7"/>
        <end position="24"/>
    </location>
</feature>
<evidence type="ECO:0008006" key="6">
    <source>
        <dbReference type="Google" id="ProtNLM"/>
    </source>
</evidence>
<evidence type="ECO:0000259" key="2">
    <source>
        <dbReference type="PROSITE" id="PS50883"/>
    </source>
</evidence>
<dbReference type="PANTHER" id="PTHR33121:SF71">
    <property type="entry name" value="OXYGEN SENSOR PROTEIN DOSP"/>
    <property type="match status" value="1"/>
</dbReference>
<dbReference type="InterPro" id="IPR001633">
    <property type="entry name" value="EAL_dom"/>
</dbReference>
<dbReference type="CDD" id="cd01948">
    <property type="entry name" value="EAL"/>
    <property type="match status" value="1"/>
</dbReference>
<name>A0A7U5BFG6_9SPHN</name>
<feature type="transmembrane region" description="Helical" evidence="1">
    <location>
        <begin position="71"/>
        <end position="87"/>
    </location>
</feature>
<keyword evidence="5" id="KW-1185">Reference proteome</keyword>
<evidence type="ECO:0000313" key="5">
    <source>
        <dbReference type="Proteomes" id="UP000032300"/>
    </source>
</evidence>
<keyword evidence="1" id="KW-1133">Transmembrane helix</keyword>
<dbReference type="PROSITE" id="PS50887">
    <property type="entry name" value="GGDEF"/>
    <property type="match status" value="1"/>
</dbReference>
<dbReference type="InterPro" id="IPR035919">
    <property type="entry name" value="EAL_sf"/>
</dbReference>
<dbReference type="NCBIfam" id="TIGR00254">
    <property type="entry name" value="GGDEF"/>
    <property type="match status" value="1"/>
</dbReference>
<dbReference type="GO" id="GO:0071111">
    <property type="term" value="F:cyclic-guanylate-specific phosphodiesterase activity"/>
    <property type="evidence" value="ECO:0007669"/>
    <property type="project" value="InterPro"/>
</dbReference>
<evidence type="ECO:0000256" key="1">
    <source>
        <dbReference type="SAM" id="Phobius"/>
    </source>
</evidence>
<reference evidence="4 5" key="1">
    <citation type="journal article" date="2015" name="Int. J. Syst. Evol. Microbiol.">
        <title>Sphingomonas hengshuiensis sp. nov., isolated from lake wetland.</title>
        <authorList>
            <person name="Wei S."/>
            <person name="Wang T."/>
            <person name="Liu H."/>
            <person name="Zhang C."/>
            <person name="Guo J."/>
            <person name="Wang Q."/>
            <person name="Liang K."/>
            <person name="Zhang Z."/>
        </authorList>
    </citation>
    <scope>NUCLEOTIDE SEQUENCE [LARGE SCALE GENOMIC DNA]</scope>
    <source>
        <strain evidence="4 5">WHSC-8</strain>
    </source>
</reference>
<dbReference type="Gene3D" id="3.30.70.270">
    <property type="match status" value="1"/>
</dbReference>
<feature type="transmembrane region" description="Helical" evidence="1">
    <location>
        <begin position="99"/>
        <end position="117"/>
    </location>
</feature>
<evidence type="ECO:0000313" key="4">
    <source>
        <dbReference type="EMBL" id="AJP74290.1"/>
    </source>
</evidence>
<dbReference type="Proteomes" id="UP000032300">
    <property type="component" value="Chromosome"/>
</dbReference>
<dbReference type="Pfam" id="PF00990">
    <property type="entry name" value="GGDEF"/>
    <property type="match status" value="1"/>
</dbReference>
<accession>A0A7U5BFG6</accession>
<dbReference type="InterPro" id="IPR029787">
    <property type="entry name" value="Nucleotide_cyclase"/>
</dbReference>
<feature type="domain" description="EAL" evidence="2">
    <location>
        <begin position="369"/>
        <end position="618"/>
    </location>
</feature>
<proteinExistence type="predicted"/>
<dbReference type="KEGG" id="sphi:TS85_05435"/>
<evidence type="ECO:0000259" key="3">
    <source>
        <dbReference type="PROSITE" id="PS50887"/>
    </source>
</evidence>
<dbReference type="PROSITE" id="PS50883">
    <property type="entry name" value="EAL"/>
    <property type="match status" value="1"/>
</dbReference>
<sequence length="639" mass="69872">MRRQVPLLYLLLTMNALAVAYTHYPLAPALLTIAVPAALSTLCIARTVSWLRARTAGDATPEYAVMRLRRTTAHAAILGLAYVIWSLSLDQFGGPFERAHIAVFIPVTVIGCIFCLMHVPQAALVLTGVVMVPYLLHYVSVGNAVFTAIAFNVALVTMVIIRVLFNSFAGFNSLVRSKDKLAAKQREAEQLSHENAIVALTDSLTGLPNRRFFFAKLDEVLRAKAVAQARFAVGVLDLDRFKPLNDTYGHAVGDRLLAQVGMRLQSAAADGVIVARLGGDEFGLLILEDVDRAAEIGQEFCDLLARPFKFDDIQVSLGASCGLSIYPEAGATAHALFDRSDYALYHVKAERRGGSGVFSLAHETTIRSERLLENALREADLEAELDVQFQPIVNIDAMTVVGVEALARWTSPKLGRVPTDSFIAMAERTGLIHSITLTLFRKALERALCLPGHIGLSFNLSANDITSPATIKSLLQAIHHGAIAPDRITFELTETALLRDVDAAERALRELRRLRVKVALDDFGTGYSSLSYLRRLAPDKIKIDKSFAADLDSISGRNIVTAIAGLCNNMGLECVFEGIESYDQLAKIHAFGYHFAQGYLFARPMLMPAFLTWLERDALRDLRLSARVPGGAGVRVRSV</sequence>
<keyword evidence="1" id="KW-0472">Membrane</keyword>
<keyword evidence="1" id="KW-0812">Transmembrane</keyword>
<reference evidence="4 5" key="2">
    <citation type="submission" date="2015-02" db="EMBL/GenBank/DDBJ databases">
        <title>The complete genome of Sphingomonas hengshuiensis sp. WHSC-8 isolated from soil of Hengshui Lake.</title>
        <authorList>
            <person name="Wei S."/>
            <person name="Guo J."/>
            <person name="Su C."/>
            <person name="Wu R."/>
            <person name="Zhang Z."/>
            <person name="Liang K."/>
            <person name="Li H."/>
            <person name="Wang T."/>
            <person name="Liu H."/>
            <person name="Zhang C."/>
            <person name="Li Z."/>
            <person name="Wang Q."/>
            <person name="Meng J."/>
        </authorList>
    </citation>
    <scope>NUCLEOTIDE SEQUENCE [LARGE SCALE GENOMIC DNA]</scope>
    <source>
        <strain evidence="4 5">WHSC-8</strain>
    </source>
</reference>
<gene>
    <name evidence="4" type="ORF">TS85_05435</name>
</gene>
<dbReference type="Pfam" id="PF00563">
    <property type="entry name" value="EAL"/>
    <property type="match status" value="1"/>
</dbReference>
<dbReference type="EMBL" id="CP010836">
    <property type="protein sequence ID" value="AJP74290.1"/>
    <property type="molecule type" value="Genomic_DNA"/>
</dbReference>
<dbReference type="SMART" id="SM00052">
    <property type="entry name" value="EAL"/>
    <property type="match status" value="1"/>
</dbReference>
<feature type="transmembrane region" description="Helical" evidence="1">
    <location>
        <begin position="30"/>
        <end position="51"/>
    </location>
</feature>
<organism evidence="4 5">
    <name type="scientific">Sphingomonas hengshuiensis</name>
    <dbReference type="NCBI Taxonomy" id="1609977"/>
    <lineage>
        <taxon>Bacteria</taxon>
        <taxon>Pseudomonadati</taxon>
        <taxon>Pseudomonadota</taxon>
        <taxon>Alphaproteobacteria</taxon>
        <taxon>Sphingomonadales</taxon>
        <taxon>Sphingomonadaceae</taxon>
        <taxon>Sphingomonas</taxon>
    </lineage>
</organism>
<dbReference type="InterPro" id="IPR043128">
    <property type="entry name" value="Rev_trsase/Diguanyl_cyclase"/>
</dbReference>
<dbReference type="InterPro" id="IPR050706">
    <property type="entry name" value="Cyclic-di-GMP_PDE-like"/>
</dbReference>
<dbReference type="PANTHER" id="PTHR33121">
    <property type="entry name" value="CYCLIC DI-GMP PHOSPHODIESTERASE PDEF"/>
    <property type="match status" value="1"/>
</dbReference>
<dbReference type="SMART" id="SM00267">
    <property type="entry name" value="GGDEF"/>
    <property type="match status" value="1"/>
</dbReference>
<dbReference type="SUPFAM" id="SSF55073">
    <property type="entry name" value="Nucleotide cyclase"/>
    <property type="match status" value="1"/>
</dbReference>
<dbReference type="Gene3D" id="3.20.20.450">
    <property type="entry name" value="EAL domain"/>
    <property type="match status" value="1"/>
</dbReference>
<protein>
    <recommendedName>
        <fullName evidence="6">GGDEF-domain containing protein</fullName>
    </recommendedName>
</protein>
<feature type="domain" description="GGDEF" evidence="3">
    <location>
        <begin position="229"/>
        <end position="363"/>
    </location>
</feature>
<dbReference type="SUPFAM" id="SSF141868">
    <property type="entry name" value="EAL domain-like"/>
    <property type="match status" value="1"/>
</dbReference>
<dbReference type="AlphaFoldDB" id="A0A7U5BFG6"/>
<dbReference type="CDD" id="cd01949">
    <property type="entry name" value="GGDEF"/>
    <property type="match status" value="1"/>
</dbReference>
<dbReference type="InterPro" id="IPR000160">
    <property type="entry name" value="GGDEF_dom"/>
</dbReference>